<sequence>MVGSAPFQGHDQGRAGAEPRPPGAGSLPPPFFADRSATRYCPPRPPDGPLGALKTRPAAAVAAGGAETGETEPRDSAPTAGQSSPMEGKCPRLLTRYPGAALRAPAPQPPFAALSLTLRASAGSQPCLASRS</sequence>
<proteinExistence type="predicted"/>
<dbReference type="AlphaFoldDB" id="A0AB34HTU1"/>
<gene>
    <name evidence="2" type="ORF">J1605_018719</name>
</gene>
<dbReference type="EMBL" id="JAIQCJ010000625">
    <property type="protein sequence ID" value="KAJ8795132.1"/>
    <property type="molecule type" value="Genomic_DNA"/>
</dbReference>
<evidence type="ECO:0000313" key="3">
    <source>
        <dbReference type="Proteomes" id="UP001159641"/>
    </source>
</evidence>
<organism evidence="2 3">
    <name type="scientific">Eschrichtius robustus</name>
    <name type="common">California gray whale</name>
    <name type="synonym">Eschrichtius gibbosus</name>
    <dbReference type="NCBI Taxonomy" id="9764"/>
    <lineage>
        <taxon>Eukaryota</taxon>
        <taxon>Metazoa</taxon>
        <taxon>Chordata</taxon>
        <taxon>Craniata</taxon>
        <taxon>Vertebrata</taxon>
        <taxon>Euteleostomi</taxon>
        <taxon>Mammalia</taxon>
        <taxon>Eutheria</taxon>
        <taxon>Laurasiatheria</taxon>
        <taxon>Artiodactyla</taxon>
        <taxon>Whippomorpha</taxon>
        <taxon>Cetacea</taxon>
        <taxon>Mysticeti</taxon>
        <taxon>Eschrichtiidae</taxon>
        <taxon>Eschrichtius</taxon>
    </lineage>
</organism>
<evidence type="ECO:0000313" key="2">
    <source>
        <dbReference type="EMBL" id="KAJ8795132.1"/>
    </source>
</evidence>
<feature type="compositionally biased region" description="Pro residues" evidence="1">
    <location>
        <begin position="19"/>
        <end position="31"/>
    </location>
</feature>
<accession>A0AB34HTU1</accession>
<name>A0AB34HTU1_ESCRO</name>
<evidence type="ECO:0000256" key="1">
    <source>
        <dbReference type="SAM" id="MobiDB-lite"/>
    </source>
</evidence>
<reference evidence="2 3" key="1">
    <citation type="submission" date="2022-11" db="EMBL/GenBank/DDBJ databases">
        <title>Whole genome sequence of Eschrichtius robustus ER-17-0199.</title>
        <authorList>
            <person name="Bruniche-Olsen A."/>
            <person name="Black A.N."/>
            <person name="Fields C.J."/>
            <person name="Walden K."/>
            <person name="Dewoody J.A."/>
        </authorList>
    </citation>
    <scope>NUCLEOTIDE SEQUENCE [LARGE SCALE GENOMIC DNA]</scope>
    <source>
        <strain evidence="2">ER-17-0199</strain>
        <tissue evidence="2">Blubber</tissue>
    </source>
</reference>
<feature type="region of interest" description="Disordered" evidence="1">
    <location>
        <begin position="1"/>
        <end position="92"/>
    </location>
</feature>
<comment type="caution">
    <text evidence="2">The sequence shown here is derived from an EMBL/GenBank/DDBJ whole genome shotgun (WGS) entry which is preliminary data.</text>
</comment>
<keyword evidence="3" id="KW-1185">Reference proteome</keyword>
<protein>
    <submittedName>
        <fullName evidence="2">Uncharacterized protein</fullName>
    </submittedName>
</protein>
<dbReference type="Proteomes" id="UP001159641">
    <property type="component" value="Unassembled WGS sequence"/>
</dbReference>